<keyword evidence="2" id="KW-1185">Reference proteome</keyword>
<evidence type="ECO:0008006" key="3">
    <source>
        <dbReference type="Google" id="ProtNLM"/>
    </source>
</evidence>
<protein>
    <recommendedName>
        <fullName evidence="3">STAS domain-containing protein</fullName>
    </recommendedName>
</protein>
<proteinExistence type="predicted"/>
<evidence type="ECO:0000313" key="1">
    <source>
        <dbReference type="EMBL" id="MFC5064634.1"/>
    </source>
</evidence>
<sequence length="111" mass="11698">MTDPATAAEEVATCPAARVAVRRPGPGSVVLTFSGEGGRDDAAILSRCVHREMDRGATLVVVQLRHEGPAPRWLAEVLRVARDRAHREGIGLRVVACPAGGDHGLEVSEPS</sequence>
<evidence type="ECO:0000313" key="2">
    <source>
        <dbReference type="Proteomes" id="UP001595947"/>
    </source>
</evidence>
<dbReference type="RefSeq" id="WP_378037979.1">
    <property type="nucleotide sequence ID" value="NZ_JBHSIV010000025.1"/>
</dbReference>
<dbReference type="Proteomes" id="UP001595947">
    <property type="component" value="Unassembled WGS sequence"/>
</dbReference>
<accession>A0ABV9YTF6</accession>
<organism evidence="1 2">
    <name type="scientific">Actinomycetospora atypica</name>
    <dbReference type="NCBI Taxonomy" id="1290095"/>
    <lineage>
        <taxon>Bacteria</taxon>
        <taxon>Bacillati</taxon>
        <taxon>Actinomycetota</taxon>
        <taxon>Actinomycetes</taxon>
        <taxon>Pseudonocardiales</taxon>
        <taxon>Pseudonocardiaceae</taxon>
        <taxon>Actinomycetospora</taxon>
    </lineage>
</organism>
<gene>
    <name evidence="1" type="ORF">ACFPBZ_20595</name>
</gene>
<name>A0ABV9YTF6_9PSEU</name>
<reference evidence="2" key="1">
    <citation type="journal article" date="2019" name="Int. J. Syst. Evol. Microbiol.">
        <title>The Global Catalogue of Microorganisms (GCM) 10K type strain sequencing project: providing services to taxonomists for standard genome sequencing and annotation.</title>
        <authorList>
            <consortium name="The Broad Institute Genomics Platform"/>
            <consortium name="The Broad Institute Genome Sequencing Center for Infectious Disease"/>
            <person name="Wu L."/>
            <person name="Ma J."/>
        </authorList>
    </citation>
    <scope>NUCLEOTIDE SEQUENCE [LARGE SCALE GENOMIC DNA]</scope>
    <source>
        <strain evidence="2">CGMCC 4.7093</strain>
    </source>
</reference>
<comment type="caution">
    <text evidence="1">The sequence shown here is derived from an EMBL/GenBank/DDBJ whole genome shotgun (WGS) entry which is preliminary data.</text>
</comment>
<dbReference type="EMBL" id="JBHSIV010000025">
    <property type="protein sequence ID" value="MFC5064634.1"/>
    <property type="molecule type" value="Genomic_DNA"/>
</dbReference>